<name>A0A855SG39_PHOAN</name>
<proteinExistence type="predicted"/>
<dbReference type="Proteomes" id="UP000241440">
    <property type="component" value="Unassembled WGS sequence"/>
</dbReference>
<organism evidence="1 2">
    <name type="scientific">Photobacterium angustum</name>
    <dbReference type="NCBI Taxonomy" id="661"/>
    <lineage>
        <taxon>Bacteria</taxon>
        <taxon>Pseudomonadati</taxon>
        <taxon>Pseudomonadota</taxon>
        <taxon>Gammaproteobacteria</taxon>
        <taxon>Vibrionales</taxon>
        <taxon>Vibrionaceae</taxon>
        <taxon>Photobacterium</taxon>
    </lineage>
</organism>
<dbReference type="EMBL" id="PYOY01000002">
    <property type="protein sequence ID" value="PSX08828.1"/>
    <property type="molecule type" value="Genomic_DNA"/>
</dbReference>
<gene>
    <name evidence="1" type="ORF">C0W41_07025</name>
</gene>
<comment type="caution">
    <text evidence="1">The sequence shown here is derived from an EMBL/GenBank/DDBJ whole genome shotgun (WGS) entry which is preliminary data.</text>
</comment>
<reference evidence="1 2" key="1">
    <citation type="submission" date="2018-01" db="EMBL/GenBank/DDBJ databases">
        <title>Whole genome sequencing of Histamine producing bacteria.</title>
        <authorList>
            <person name="Butler K."/>
        </authorList>
    </citation>
    <scope>NUCLEOTIDE SEQUENCE [LARGE SCALE GENOMIC DNA]</scope>
    <source>
        <strain evidence="1 2">A2-1</strain>
    </source>
</reference>
<evidence type="ECO:0000313" key="1">
    <source>
        <dbReference type="EMBL" id="PSX08828.1"/>
    </source>
</evidence>
<protein>
    <submittedName>
        <fullName evidence="1">Uncharacterized protein</fullName>
    </submittedName>
</protein>
<dbReference type="RefSeq" id="WP_045130075.1">
    <property type="nucleotide sequence ID" value="NZ_JZSS01000003.1"/>
</dbReference>
<dbReference type="AlphaFoldDB" id="A0A855SG39"/>
<accession>A0A855SG39</accession>
<sequence length="158" mass="18644">MKKYYLLLITSFFIFSFSVGHYIDYKYSTLIDGFWSAKEIKKMSDNSSPIITERNLKIDGYSFKSTIVNKGGNDHHIIVYEYSGKLNPINETSYDFISDTFTLQFPKNSWNHDLLSESYQRKEQAHEHGTGKVLYYRNKTCVVIHERQQKIVIYNRLT</sequence>
<evidence type="ECO:0000313" key="2">
    <source>
        <dbReference type="Proteomes" id="UP000241440"/>
    </source>
</evidence>
<dbReference type="GeneID" id="61230478"/>